<evidence type="ECO:0000313" key="5">
    <source>
        <dbReference type="Proteomes" id="UP001152885"/>
    </source>
</evidence>
<keyword evidence="5" id="KW-1185">Reference proteome</keyword>
<dbReference type="Gene3D" id="3.40.20.10">
    <property type="entry name" value="Severin"/>
    <property type="match status" value="1"/>
</dbReference>
<accession>A0A9W4U0Q6</accession>
<dbReference type="Pfam" id="PF00241">
    <property type="entry name" value="Cofilin_ADF"/>
    <property type="match status" value="1"/>
</dbReference>
<keyword evidence="2" id="KW-0963">Cytoplasm</keyword>
<evidence type="ECO:0000259" key="3">
    <source>
        <dbReference type="PROSITE" id="PS51263"/>
    </source>
</evidence>
<dbReference type="GO" id="GO:0034316">
    <property type="term" value="P:negative regulation of Arp2/3 complex-mediated actin nucleation"/>
    <property type="evidence" value="ECO:0007669"/>
    <property type="project" value="TreeGrafter"/>
</dbReference>
<dbReference type="PROSITE" id="PS51263">
    <property type="entry name" value="ADF_H"/>
    <property type="match status" value="1"/>
</dbReference>
<gene>
    <name evidence="4" type="ORF">CANVERA_P5069</name>
</gene>
<proteinExistence type="inferred from homology"/>
<reference evidence="4" key="1">
    <citation type="submission" date="2022-12" db="EMBL/GenBank/DDBJ databases">
        <authorList>
            <person name="Brejova B."/>
        </authorList>
    </citation>
    <scope>NUCLEOTIDE SEQUENCE</scope>
</reference>
<dbReference type="GO" id="GO:0071846">
    <property type="term" value="P:actin filament debranching"/>
    <property type="evidence" value="ECO:0007669"/>
    <property type="project" value="InterPro"/>
</dbReference>
<protein>
    <recommendedName>
        <fullName evidence="3">ADF-H domain-containing protein</fullName>
    </recommendedName>
</protein>
<dbReference type="InterPro" id="IPR029006">
    <property type="entry name" value="ADF-H/Gelsolin-like_dom_sf"/>
</dbReference>
<comment type="caution">
    <text evidence="4">The sequence shown here is derived from an EMBL/GenBank/DDBJ whole genome shotgun (WGS) entry which is preliminary data.</text>
</comment>
<dbReference type="PANTHER" id="PTHR11249">
    <property type="entry name" value="GLIAL FACTOR NATURATION FACTOR"/>
    <property type="match status" value="1"/>
</dbReference>
<feature type="domain" description="ADF-H" evidence="3">
    <location>
        <begin position="4"/>
        <end position="141"/>
    </location>
</feature>
<dbReference type="AlphaFoldDB" id="A0A9W4U0Q6"/>
<dbReference type="GO" id="GO:0030479">
    <property type="term" value="C:actin cortical patch"/>
    <property type="evidence" value="ECO:0007669"/>
    <property type="project" value="TreeGrafter"/>
</dbReference>
<dbReference type="Proteomes" id="UP001152885">
    <property type="component" value="Unassembled WGS sequence"/>
</dbReference>
<comment type="similarity">
    <text evidence="1 2">Belongs to the actin-binding proteins ADF family. GMF subfamily.</text>
</comment>
<evidence type="ECO:0000313" key="4">
    <source>
        <dbReference type="EMBL" id="CAI5760560.1"/>
    </source>
</evidence>
<dbReference type="GO" id="GO:0003779">
    <property type="term" value="F:actin binding"/>
    <property type="evidence" value="ECO:0007669"/>
    <property type="project" value="InterPro"/>
</dbReference>
<organism evidence="4 5">
    <name type="scientific">Candida verbasci</name>
    <dbReference type="NCBI Taxonomy" id="1227364"/>
    <lineage>
        <taxon>Eukaryota</taxon>
        <taxon>Fungi</taxon>
        <taxon>Dikarya</taxon>
        <taxon>Ascomycota</taxon>
        <taxon>Saccharomycotina</taxon>
        <taxon>Pichiomycetes</taxon>
        <taxon>Debaryomycetaceae</taxon>
        <taxon>Candida/Lodderomyces clade</taxon>
        <taxon>Candida</taxon>
    </lineage>
</organism>
<dbReference type="GO" id="GO:0071933">
    <property type="term" value="F:Arp2/3 complex binding"/>
    <property type="evidence" value="ECO:0007669"/>
    <property type="project" value="InterPro"/>
</dbReference>
<keyword evidence="2" id="KW-0539">Nucleus</keyword>
<comment type="subcellular location">
    <subcellularLocation>
        <location evidence="2">Cytoplasm</location>
    </subcellularLocation>
    <subcellularLocation>
        <location evidence="2">Nucleus</location>
    </subcellularLocation>
</comment>
<dbReference type="SUPFAM" id="SSF55753">
    <property type="entry name" value="Actin depolymerizing proteins"/>
    <property type="match status" value="1"/>
</dbReference>
<dbReference type="PIRSF" id="PIRSF001788">
    <property type="entry name" value="GMF-beta"/>
    <property type="match status" value="1"/>
</dbReference>
<dbReference type="EMBL" id="CANTUO010000007">
    <property type="protein sequence ID" value="CAI5760560.1"/>
    <property type="molecule type" value="Genomic_DNA"/>
</dbReference>
<dbReference type="SMART" id="SM00102">
    <property type="entry name" value="ADF"/>
    <property type="match status" value="1"/>
</dbReference>
<dbReference type="OrthoDB" id="3919494at2759"/>
<dbReference type="GO" id="GO:0005634">
    <property type="term" value="C:nucleus"/>
    <property type="evidence" value="ECO:0007669"/>
    <property type="project" value="UniProtKB-SubCell"/>
</dbReference>
<dbReference type="InterPro" id="IPR011171">
    <property type="entry name" value="GMF"/>
</dbReference>
<dbReference type="InterPro" id="IPR002108">
    <property type="entry name" value="ADF-H"/>
</dbReference>
<evidence type="ECO:0000256" key="1">
    <source>
        <dbReference type="ARBA" id="ARBA00010055"/>
    </source>
</evidence>
<name>A0A9W4U0Q6_9ASCO</name>
<dbReference type="PANTHER" id="PTHR11249:SF2">
    <property type="entry name" value="GLIA MATURATION FACTOR"/>
    <property type="match status" value="1"/>
</dbReference>
<sequence length="141" mass="16503">MSSNLYTFSSVVLSNIKKFRFESIKSDSLQASIYKINKDSYEIEQEEIDDDDDIDSVELLVEELPDNQPRYIILSYPYKTNDNRLKTPLVLIYWIPPTTSQQYKMLYAGAVEIFRDKAGVNKLIKIEDEEEFESLDELIKD</sequence>
<evidence type="ECO:0000256" key="2">
    <source>
        <dbReference type="PIRNR" id="PIRNR001788"/>
    </source>
</evidence>